<dbReference type="AlphaFoldDB" id="A0A7C8Z1B7"/>
<feature type="compositionally biased region" description="Basic and acidic residues" evidence="1">
    <location>
        <begin position="65"/>
        <end position="79"/>
    </location>
</feature>
<accession>A0A7C8Z1B7</accession>
<name>A0A7C8Z1B7_OPUST</name>
<proteinExistence type="predicted"/>
<reference evidence="2" key="1">
    <citation type="journal article" date="2013" name="J. Plant Res.">
        <title>Effect of fungi and light on seed germination of three Opuntia species from semiarid lands of central Mexico.</title>
        <authorList>
            <person name="Delgado-Sanchez P."/>
            <person name="Jimenez-Bremont J.F."/>
            <person name="Guerrero-Gonzalez Mde L."/>
            <person name="Flores J."/>
        </authorList>
    </citation>
    <scope>NUCLEOTIDE SEQUENCE</scope>
    <source>
        <tissue evidence="2">Cladode</tissue>
    </source>
</reference>
<sequence>MLLRNSTSNTKIFFRKTTENIKSFLSKPSPYYQRLQMTPTHNFYTELTQQWDLQKGSKKKKQKKNRGEDYDQKKSEHYPATKQSPGITDPRNNDNDDDGAVQSKKMMRSTVRNYLGLHSRSVRQKRVRLVAQELKELEKMVDKGNVEYSLDVGEFLHYYSQLTCSAYLDIVDNFIKQIFVEFFPASVINSHSKLG</sequence>
<dbReference type="PANTHER" id="PTHR35461:SF3">
    <property type="entry name" value="OVATE DOMAIN-CONTAINING PROTEIN"/>
    <property type="match status" value="1"/>
</dbReference>
<protein>
    <submittedName>
        <fullName evidence="2">Uncharacterized protein</fullName>
    </submittedName>
</protein>
<feature type="region of interest" description="Disordered" evidence="1">
    <location>
        <begin position="54"/>
        <end position="104"/>
    </location>
</feature>
<dbReference type="EMBL" id="GISG01080028">
    <property type="protein sequence ID" value="MBA4631916.1"/>
    <property type="molecule type" value="Transcribed_RNA"/>
</dbReference>
<dbReference type="PANTHER" id="PTHR35461">
    <property type="entry name" value="BNAANNG14610D PROTEIN"/>
    <property type="match status" value="1"/>
</dbReference>
<evidence type="ECO:0000313" key="2">
    <source>
        <dbReference type="EMBL" id="MBA4631916.1"/>
    </source>
</evidence>
<organism evidence="2">
    <name type="scientific">Opuntia streptacantha</name>
    <name type="common">Prickly pear cactus</name>
    <name type="synonym">Opuntia cardona</name>
    <dbReference type="NCBI Taxonomy" id="393608"/>
    <lineage>
        <taxon>Eukaryota</taxon>
        <taxon>Viridiplantae</taxon>
        <taxon>Streptophyta</taxon>
        <taxon>Embryophyta</taxon>
        <taxon>Tracheophyta</taxon>
        <taxon>Spermatophyta</taxon>
        <taxon>Magnoliopsida</taxon>
        <taxon>eudicotyledons</taxon>
        <taxon>Gunneridae</taxon>
        <taxon>Pentapetalae</taxon>
        <taxon>Caryophyllales</taxon>
        <taxon>Cactineae</taxon>
        <taxon>Cactaceae</taxon>
        <taxon>Opuntioideae</taxon>
        <taxon>Opuntia</taxon>
    </lineage>
</organism>
<evidence type="ECO:0000256" key="1">
    <source>
        <dbReference type="SAM" id="MobiDB-lite"/>
    </source>
</evidence>
<reference evidence="2" key="2">
    <citation type="submission" date="2020-07" db="EMBL/GenBank/DDBJ databases">
        <authorList>
            <person name="Vera ALvarez R."/>
            <person name="Arias-Moreno D.M."/>
            <person name="Jimenez-Jacinto V."/>
            <person name="Jimenez-Bremont J.F."/>
            <person name="Swaminathan K."/>
            <person name="Moose S.P."/>
            <person name="Guerrero-Gonzalez M.L."/>
            <person name="Marino-Ramirez L."/>
            <person name="Landsman D."/>
            <person name="Rodriguez-Kessler M."/>
            <person name="Delgado-Sanchez P."/>
        </authorList>
    </citation>
    <scope>NUCLEOTIDE SEQUENCE</scope>
    <source>
        <tissue evidence="2">Cladode</tissue>
    </source>
</reference>